<accession>A0A158FYL5</accession>
<dbReference type="AlphaFoldDB" id="A0A158FYL5"/>
<keyword evidence="2" id="KW-1185">Reference proteome</keyword>
<comment type="caution">
    <text evidence="1">The sequence shown here is derived from an EMBL/GenBank/DDBJ whole genome shotgun (WGS) entry which is preliminary data.</text>
</comment>
<protein>
    <submittedName>
        <fullName evidence="1">Uncharacterized protein</fullName>
    </submittedName>
</protein>
<dbReference type="EMBL" id="FCOL02000004">
    <property type="protein sequence ID" value="SAL24905.1"/>
    <property type="molecule type" value="Genomic_DNA"/>
</dbReference>
<dbReference type="Proteomes" id="UP000054925">
    <property type="component" value="Unassembled WGS sequence"/>
</dbReference>
<gene>
    <name evidence="1" type="ORF">AWB67_00969</name>
</gene>
<evidence type="ECO:0000313" key="2">
    <source>
        <dbReference type="Proteomes" id="UP000054925"/>
    </source>
</evidence>
<dbReference type="OrthoDB" id="9852042at2"/>
<organism evidence="1 2">
    <name type="scientific">Caballeronia terrestris</name>
    <dbReference type="NCBI Taxonomy" id="1226301"/>
    <lineage>
        <taxon>Bacteria</taxon>
        <taxon>Pseudomonadati</taxon>
        <taxon>Pseudomonadota</taxon>
        <taxon>Betaproteobacteria</taxon>
        <taxon>Burkholderiales</taxon>
        <taxon>Burkholderiaceae</taxon>
        <taxon>Caballeronia</taxon>
    </lineage>
</organism>
<name>A0A158FYL5_9BURK</name>
<evidence type="ECO:0000313" key="1">
    <source>
        <dbReference type="EMBL" id="SAL24905.1"/>
    </source>
</evidence>
<reference evidence="1" key="1">
    <citation type="submission" date="2016-01" db="EMBL/GenBank/DDBJ databases">
        <authorList>
            <person name="Peeters C."/>
        </authorList>
    </citation>
    <scope>NUCLEOTIDE SEQUENCE [LARGE SCALE GENOMIC DNA]</scope>
    <source>
        <strain evidence="1">LMG 22937</strain>
    </source>
</reference>
<sequence length="136" mass="14815">MTHLDQFAPAERDALAVLERLHDALREATGTNRRFRAGSAEEMQCYCATVARAMVTVGGNPDLLAEFGRQRTTALSVTGPQCLPGGVPEADLHAFYHAPKNLRAAGLLAIKEIAVNVRQWRDECDDMLTARGAPLQ</sequence>
<dbReference type="RefSeq" id="WP_087655109.1">
    <property type="nucleotide sequence ID" value="NZ_FCOL02000004.1"/>
</dbReference>
<proteinExistence type="predicted"/>